<feature type="binding site" evidence="9">
    <location>
        <position position="72"/>
    </location>
    <ligand>
        <name>ATP</name>
        <dbReference type="ChEBI" id="CHEBI:30616"/>
    </ligand>
</feature>
<dbReference type="Pfam" id="PF01467">
    <property type="entry name" value="CTP_transf_like"/>
    <property type="match status" value="1"/>
</dbReference>
<dbReference type="EMBL" id="CP030759">
    <property type="protein sequence ID" value="AXA37519.1"/>
    <property type="molecule type" value="Genomic_DNA"/>
</dbReference>
<evidence type="ECO:0000256" key="1">
    <source>
        <dbReference type="ARBA" id="ARBA00022490"/>
    </source>
</evidence>
<dbReference type="PANTHER" id="PTHR21342:SF1">
    <property type="entry name" value="PHOSPHOPANTETHEINE ADENYLYLTRANSFERASE"/>
    <property type="match status" value="1"/>
</dbReference>
<evidence type="ECO:0000256" key="4">
    <source>
        <dbReference type="ARBA" id="ARBA00022741"/>
    </source>
</evidence>
<keyword evidence="6 9" id="KW-0460">Magnesium</keyword>
<dbReference type="UniPathway" id="UPA00241">
    <property type="reaction ID" value="UER00355"/>
</dbReference>
<comment type="pathway">
    <text evidence="9">Cofactor biosynthesis; coenzyme A biosynthesis; CoA from (R)-pantothenate: step 4/5.</text>
</comment>
<dbReference type="InterPro" id="IPR014729">
    <property type="entry name" value="Rossmann-like_a/b/a_fold"/>
</dbReference>
<keyword evidence="4 9" id="KW-0547">Nucleotide-binding</keyword>
<dbReference type="Proteomes" id="UP000262583">
    <property type="component" value="Chromosome"/>
</dbReference>
<comment type="function">
    <text evidence="9">Reversibly transfers an adenylyl group from ATP to 4'-phosphopantetheine, yielding dephospho-CoA (dPCoA) and pyrophosphate.</text>
</comment>
<dbReference type="InterPro" id="IPR001980">
    <property type="entry name" value="PPAT"/>
</dbReference>
<dbReference type="GO" id="GO:0005737">
    <property type="term" value="C:cytoplasm"/>
    <property type="evidence" value="ECO:0007669"/>
    <property type="project" value="UniProtKB-SubCell"/>
</dbReference>
<dbReference type="PANTHER" id="PTHR21342">
    <property type="entry name" value="PHOSPHOPANTETHEINE ADENYLYLTRANSFERASE"/>
    <property type="match status" value="1"/>
</dbReference>
<evidence type="ECO:0000313" key="11">
    <source>
        <dbReference type="EMBL" id="AXA37519.1"/>
    </source>
</evidence>
<keyword evidence="1 9" id="KW-0963">Cytoplasm</keyword>
<comment type="similarity">
    <text evidence="9">Belongs to the bacterial CoaD family.</text>
</comment>
<dbReference type="AlphaFoldDB" id="A0A2Z4Y9E4"/>
<reference evidence="11 12" key="1">
    <citation type="submission" date="2018-05" db="EMBL/GenBank/DDBJ databases">
        <title>A metagenomic window into the 2 km-deep terrestrial subsurface aquifer revealed taxonomically and functionally diverse microbial community comprising novel uncultured bacterial lineages.</title>
        <authorList>
            <person name="Kadnikov V.V."/>
            <person name="Mardanov A.V."/>
            <person name="Beletsky A.V."/>
            <person name="Banks D."/>
            <person name="Pimenov N.V."/>
            <person name="Frank Y.A."/>
            <person name="Karnachuk O.V."/>
            <person name="Ravin N.V."/>
        </authorList>
    </citation>
    <scope>NUCLEOTIDE SEQUENCE [LARGE SCALE GENOMIC DNA]</scope>
    <source>
        <strain evidence="11">BY</strain>
    </source>
</reference>
<evidence type="ECO:0000256" key="7">
    <source>
        <dbReference type="ARBA" id="ARBA00022993"/>
    </source>
</evidence>
<dbReference type="NCBIfam" id="TIGR01510">
    <property type="entry name" value="coaD_prev_kdtB"/>
    <property type="match status" value="1"/>
</dbReference>
<dbReference type="InterPro" id="IPR004821">
    <property type="entry name" value="Cyt_trans-like"/>
</dbReference>
<dbReference type="PRINTS" id="PR01020">
    <property type="entry name" value="LPSBIOSNTHSS"/>
</dbReference>
<comment type="caution">
    <text evidence="9">Lacks conserved residue(s) required for the propagation of feature annotation.</text>
</comment>
<proteinExistence type="inferred from homology"/>
<feature type="domain" description="Cytidyltransferase-like" evidence="10">
    <location>
        <begin position="2"/>
        <end position="107"/>
    </location>
</feature>
<dbReference type="KEGG" id="schv:BRCON_2777"/>
<evidence type="ECO:0000259" key="10">
    <source>
        <dbReference type="Pfam" id="PF01467"/>
    </source>
</evidence>
<evidence type="ECO:0000256" key="5">
    <source>
        <dbReference type="ARBA" id="ARBA00022840"/>
    </source>
</evidence>
<evidence type="ECO:0000313" key="12">
    <source>
        <dbReference type="Proteomes" id="UP000262583"/>
    </source>
</evidence>
<keyword evidence="5 9" id="KW-0067">ATP-binding</keyword>
<comment type="subunit">
    <text evidence="9">Homohexamer.</text>
</comment>
<keyword evidence="2 9" id="KW-0808">Transferase</keyword>
<evidence type="ECO:0000256" key="2">
    <source>
        <dbReference type="ARBA" id="ARBA00022679"/>
    </source>
</evidence>
<dbReference type="CDD" id="cd02163">
    <property type="entry name" value="PPAT"/>
    <property type="match status" value="1"/>
</dbReference>
<dbReference type="SUPFAM" id="SSF52374">
    <property type="entry name" value="Nucleotidylyl transferase"/>
    <property type="match status" value="1"/>
</dbReference>
<comment type="subcellular location">
    <subcellularLocation>
        <location evidence="9">Cytoplasm</location>
    </subcellularLocation>
</comment>
<evidence type="ECO:0000256" key="3">
    <source>
        <dbReference type="ARBA" id="ARBA00022695"/>
    </source>
</evidence>
<evidence type="ECO:0000256" key="8">
    <source>
        <dbReference type="ARBA" id="ARBA00029346"/>
    </source>
</evidence>
<feature type="binding site" evidence="9">
    <location>
        <position position="61"/>
    </location>
    <ligand>
        <name>substrate</name>
    </ligand>
</feature>
<dbReference type="GO" id="GO:0015937">
    <property type="term" value="P:coenzyme A biosynthetic process"/>
    <property type="evidence" value="ECO:0007669"/>
    <property type="project" value="UniProtKB-UniRule"/>
</dbReference>
<evidence type="ECO:0000256" key="6">
    <source>
        <dbReference type="ARBA" id="ARBA00022842"/>
    </source>
</evidence>
<gene>
    <name evidence="9" type="primary">coaD</name>
    <name evidence="11" type="ORF">BRCON_2777</name>
</gene>
<dbReference type="EC" id="2.7.7.3" evidence="9"/>
<protein>
    <recommendedName>
        <fullName evidence="9">Phosphopantetheine adenylyltransferase</fullName>
        <ecNumber evidence="9">2.7.7.3</ecNumber>
    </recommendedName>
    <alternativeName>
        <fullName evidence="9">Dephospho-CoA pyrophosphorylase</fullName>
    </alternativeName>
    <alternativeName>
        <fullName evidence="9">Pantetheine-phosphate adenylyltransferase</fullName>
        <shortName evidence="9">PPAT</shortName>
    </alternativeName>
</protein>
<dbReference type="Gene3D" id="3.40.50.620">
    <property type="entry name" value="HUPs"/>
    <property type="match status" value="1"/>
</dbReference>
<dbReference type="GO" id="GO:0005524">
    <property type="term" value="F:ATP binding"/>
    <property type="evidence" value="ECO:0007669"/>
    <property type="project" value="UniProtKB-KW"/>
</dbReference>
<feature type="binding site" evidence="9">
    <location>
        <begin position="97"/>
        <end position="103"/>
    </location>
    <ligand>
        <name>ATP</name>
        <dbReference type="ChEBI" id="CHEBI:30616"/>
    </ligand>
</feature>
<evidence type="ECO:0000256" key="9">
    <source>
        <dbReference type="HAMAP-Rule" id="MF_00151"/>
    </source>
</evidence>
<comment type="catalytic activity">
    <reaction evidence="8 9">
        <text>(R)-4'-phosphopantetheine + ATP + H(+) = 3'-dephospho-CoA + diphosphate</text>
        <dbReference type="Rhea" id="RHEA:19801"/>
        <dbReference type="ChEBI" id="CHEBI:15378"/>
        <dbReference type="ChEBI" id="CHEBI:30616"/>
        <dbReference type="ChEBI" id="CHEBI:33019"/>
        <dbReference type="ChEBI" id="CHEBI:57328"/>
        <dbReference type="ChEBI" id="CHEBI:61723"/>
        <dbReference type="EC" id="2.7.7.3"/>
    </reaction>
</comment>
<feature type="binding site" evidence="9">
    <location>
        <begin position="62"/>
        <end position="64"/>
    </location>
    <ligand>
        <name>ATP</name>
        <dbReference type="ChEBI" id="CHEBI:30616"/>
    </ligand>
</feature>
<keyword evidence="7 9" id="KW-0173">Coenzyme A biosynthesis</keyword>
<name>A0A2Z4Y9E4_SUMC1</name>
<keyword evidence="3 9" id="KW-0548">Nucleotidyltransferase</keyword>
<dbReference type="GO" id="GO:0004595">
    <property type="term" value="F:pantetheine-phosphate adenylyltransferase activity"/>
    <property type="evidence" value="ECO:0007669"/>
    <property type="project" value="UniProtKB-UniRule"/>
</dbReference>
<feature type="binding site" evidence="9">
    <location>
        <position position="47"/>
    </location>
    <ligand>
        <name>substrate</name>
    </ligand>
</feature>
<comment type="cofactor">
    <cofactor evidence="9">
        <name>Mg(2+)</name>
        <dbReference type="ChEBI" id="CHEBI:18420"/>
    </cofactor>
</comment>
<accession>A0A2Z4Y9E4</accession>
<dbReference type="HAMAP" id="MF_00151">
    <property type="entry name" value="PPAT_bact"/>
    <property type="match status" value="1"/>
</dbReference>
<feature type="binding site" evidence="9">
    <location>
        <position position="15"/>
    </location>
    <ligand>
        <name>substrate</name>
    </ligand>
</feature>
<organism evidence="11 12">
    <name type="scientific">Sumerlaea chitinivorans</name>
    <dbReference type="NCBI Taxonomy" id="2250252"/>
    <lineage>
        <taxon>Bacteria</taxon>
        <taxon>Candidatus Sumerlaeota</taxon>
        <taxon>Candidatus Sumerlaeia</taxon>
        <taxon>Candidatus Sumerlaeales</taxon>
        <taxon>Candidatus Sumerlaeaceae</taxon>
        <taxon>Candidatus Sumerlaea</taxon>
    </lineage>
</organism>
<sequence length="137" mass="15311">MFSRVTVAVAHNPNKQPLFSVAEREEMIREGVRDLRNVQVGSFTGLTVKYAKQIGANVILRGLRAVSDFEFELQMAMMNETLEPGISTIFMAPAPAYSFLSSSLVKEIARFGGDVSQFVPPHVERLLIQRLKENGIR</sequence>